<evidence type="ECO:0008006" key="6">
    <source>
        <dbReference type="Google" id="ProtNLM"/>
    </source>
</evidence>
<evidence type="ECO:0000259" key="2">
    <source>
        <dbReference type="Pfam" id="PF03184"/>
    </source>
</evidence>
<evidence type="ECO:0000313" key="4">
    <source>
        <dbReference type="Ensembl" id="ENSOSIP00000031558.1"/>
    </source>
</evidence>
<keyword evidence="5" id="KW-1185">Reference proteome</keyword>
<dbReference type="GeneTree" id="ENSGT00940000163452"/>
<reference evidence="4" key="1">
    <citation type="submission" date="2025-08" db="UniProtKB">
        <authorList>
            <consortium name="Ensembl"/>
        </authorList>
    </citation>
    <scope>IDENTIFICATION</scope>
</reference>
<dbReference type="InterPro" id="IPR007889">
    <property type="entry name" value="HTH_Psq"/>
</dbReference>
<dbReference type="SUPFAM" id="SSF46689">
    <property type="entry name" value="Homeodomain-like"/>
    <property type="match status" value="1"/>
</dbReference>
<dbReference type="InterPro" id="IPR036388">
    <property type="entry name" value="WH-like_DNA-bd_sf"/>
</dbReference>
<dbReference type="Proteomes" id="UP000694383">
    <property type="component" value="Unplaced"/>
</dbReference>
<evidence type="ECO:0000259" key="3">
    <source>
        <dbReference type="Pfam" id="PF04218"/>
    </source>
</evidence>
<dbReference type="Pfam" id="PF03184">
    <property type="entry name" value="DDE_1"/>
    <property type="match status" value="1"/>
</dbReference>
<proteinExistence type="predicted"/>
<organism evidence="4 5">
    <name type="scientific">Oryzias sinensis</name>
    <name type="common">Chinese medaka</name>
    <dbReference type="NCBI Taxonomy" id="183150"/>
    <lineage>
        <taxon>Eukaryota</taxon>
        <taxon>Metazoa</taxon>
        <taxon>Chordata</taxon>
        <taxon>Craniata</taxon>
        <taxon>Vertebrata</taxon>
        <taxon>Euteleostomi</taxon>
        <taxon>Actinopterygii</taxon>
        <taxon>Neopterygii</taxon>
        <taxon>Teleostei</taxon>
        <taxon>Neoteleostei</taxon>
        <taxon>Acanthomorphata</taxon>
        <taxon>Ovalentaria</taxon>
        <taxon>Atherinomorphae</taxon>
        <taxon>Beloniformes</taxon>
        <taxon>Adrianichthyidae</taxon>
        <taxon>Oryziinae</taxon>
        <taxon>Oryzias</taxon>
    </lineage>
</organism>
<sequence>ILAPKRQRKMLTVTQKVGLLDMLKEGRSYSAVGRHYGLNESTVRYIKKEENNIRRTAAISFNKDAKRVVTVRNKTIIRMESQGDVEPSPSTSALHSEPSPFYASKGWFDKFQKRFGLKSVSLQGEATPADAAGAEAYAKTKFKTIIKEGTYKPEQVFNMGETGLFWKQIPSQAKASGFRGQKDRVTLVMCGNAAGFMIKPGLISRLKNPRALKNKNMSALPVYWMHNTMAWMTKALNLNWFKGCFIPGVKGYLTEKGLDFKVLLLIDNAGGFADDLSHDGVQIEFLPPNTSSLIQPMDQGIIRTFKALYTRNTLQHLVDAMDSDQNFSFKDYWREYTIASCLQHIQRAHQEMKSETLNGCWEKLWPEAVHNPTESHLDEIHRSVVETAVSLAKRLRGDGFNEITSDDVNSLIDAHSQPLTDEDLAEMTKPPSEAEVEEDKKAPRVDVDKEDGLTIDHLATMVRMANELQRVAQEWDPCTFRSLHRQFTIIKHKKLVSGLWKKTHTCTRRTWKLHT</sequence>
<name>A0A8C7YTV1_9TELE</name>
<dbReference type="AlphaFoldDB" id="A0A8C7YTV1"/>
<dbReference type="InterPro" id="IPR050863">
    <property type="entry name" value="CenT-Element_Derived"/>
</dbReference>
<dbReference type="PANTHER" id="PTHR19303">
    <property type="entry name" value="TRANSPOSON"/>
    <property type="match status" value="1"/>
</dbReference>
<evidence type="ECO:0000256" key="1">
    <source>
        <dbReference type="SAM" id="MobiDB-lite"/>
    </source>
</evidence>
<dbReference type="Ensembl" id="ENSOSIT00000033259.1">
    <property type="protein sequence ID" value="ENSOSIP00000031558.1"/>
    <property type="gene ID" value="ENSOSIG00000016134.1"/>
</dbReference>
<feature type="domain" description="DDE-1" evidence="2">
    <location>
        <begin position="182"/>
        <end position="361"/>
    </location>
</feature>
<feature type="domain" description="HTH psq-type" evidence="3">
    <location>
        <begin position="5"/>
        <end position="55"/>
    </location>
</feature>
<accession>A0A8C7YTV1</accession>
<dbReference type="InterPro" id="IPR004875">
    <property type="entry name" value="DDE_SF_endonuclease_dom"/>
</dbReference>
<dbReference type="Pfam" id="PF04218">
    <property type="entry name" value="CENP-B_N"/>
    <property type="match status" value="1"/>
</dbReference>
<protein>
    <recommendedName>
        <fullName evidence="6">HTH CENPB-type domain-containing protein</fullName>
    </recommendedName>
</protein>
<dbReference type="InterPro" id="IPR009057">
    <property type="entry name" value="Homeodomain-like_sf"/>
</dbReference>
<dbReference type="GO" id="GO:0005634">
    <property type="term" value="C:nucleus"/>
    <property type="evidence" value="ECO:0007669"/>
    <property type="project" value="TreeGrafter"/>
</dbReference>
<reference evidence="4" key="2">
    <citation type="submission" date="2025-09" db="UniProtKB">
        <authorList>
            <consortium name="Ensembl"/>
        </authorList>
    </citation>
    <scope>IDENTIFICATION</scope>
</reference>
<evidence type="ECO:0000313" key="5">
    <source>
        <dbReference type="Proteomes" id="UP000694383"/>
    </source>
</evidence>
<feature type="region of interest" description="Disordered" evidence="1">
    <location>
        <begin position="421"/>
        <end position="446"/>
    </location>
</feature>
<dbReference type="PANTHER" id="PTHR19303:SF73">
    <property type="entry name" value="PROTEIN PDC2"/>
    <property type="match status" value="1"/>
</dbReference>
<dbReference type="GO" id="GO:0003677">
    <property type="term" value="F:DNA binding"/>
    <property type="evidence" value="ECO:0007669"/>
    <property type="project" value="InterPro"/>
</dbReference>
<dbReference type="Gene3D" id="1.10.10.10">
    <property type="entry name" value="Winged helix-like DNA-binding domain superfamily/Winged helix DNA-binding domain"/>
    <property type="match status" value="1"/>
</dbReference>